<accession>A0A5N4CRD6</accession>
<protein>
    <submittedName>
        <fullName evidence="1">Uncharacterized protein</fullName>
    </submittedName>
</protein>
<evidence type="ECO:0000313" key="1">
    <source>
        <dbReference type="EMBL" id="KAB1261410.1"/>
    </source>
</evidence>
<sequence>MFWKRQNRGSSSWMVPCASLQGQDGIASLFRLTDPWLIVYAPGGETELMTMSPPVLSLRALSLALLRLKGRQCAEGLSRRGLCWPPFLLENDSVWGPHLKLPLSLTPGQRVPRRDRGLAAVADGHGEASLSLQASGRFTGNSQGAA</sequence>
<organism evidence="1 2">
    <name type="scientific">Camelus dromedarius</name>
    <name type="common">Dromedary</name>
    <name type="synonym">Arabian camel</name>
    <dbReference type="NCBI Taxonomy" id="9838"/>
    <lineage>
        <taxon>Eukaryota</taxon>
        <taxon>Metazoa</taxon>
        <taxon>Chordata</taxon>
        <taxon>Craniata</taxon>
        <taxon>Vertebrata</taxon>
        <taxon>Euteleostomi</taxon>
        <taxon>Mammalia</taxon>
        <taxon>Eutheria</taxon>
        <taxon>Laurasiatheria</taxon>
        <taxon>Artiodactyla</taxon>
        <taxon>Tylopoda</taxon>
        <taxon>Camelidae</taxon>
        <taxon>Camelus</taxon>
    </lineage>
</organism>
<name>A0A5N4CRD6_CAMDR</name>
<dbReference type="Proteomes" id="UP000299084">
    <property type="component" value="Unassembled WGS sequence"/>
</dbReference>
<keyword evidence="2" id="KW-1185">Reference proteome</keyword>
<dbReference type="EMBL" id="JWIN03000020">
    <property type="protein sequence ID" value="KAB1261410.1"/>
    <property type="molecule type" value="Genomic_DNA"/>
</dbReference>
<proteinExistence type="predicted"/>
<gene>
    <name evidence="1" type="ORF">Cadr_000021667</name>
</gene>
<evidence type="ECO:0000313" key="2">
    <source>
        <dbReference type="Proteomes" id="UP000299084"/>
    </source>
</evidence>
<dbReference type="AlphaFoldDB" id="A0A5N4CRD6"/>
<reference evidence="1 2" key="1">
    <citation type="journal article" date="2019" name="Mol. Ecol. Resour.">
        <title>Improving Illumina assemblies with Hi-C and long reads: an example with the North African dromedary.</title>
        <authorList>
            <person name="Elbers J.P."/>
            <person name="Rogers M.F."/>
            <person name="Perelman P.L."/>
            <person name="Proskuryakova A.A."/>
            <person name="Serdyukova N.A."/>
            <person name="Johnson W.E."/>
            <person name="Horin P."/>
            <person name="Corander J."/>
            <person name="Murphy D."/>
            <person name="Burger P.A."/>
        </authorList>
    </citation>
    <scope>NUCLEOTIDE SEQUENCE [LARGE SCALE GENOMIC DNA]</scope>
    <source>
        <strain evidence="1">Drom800</strain>
        <tissue evidence="1">Blood</tissue>
    </source>
</reference>
<comment type="caution">
    <text evidence="1">The sequence shown here is derived from an EMBL/GenBank/DDBJ whole genome shotgun (WGS) entry which is preliminary data.</text>
</comment>